<dbReference type="InterPro" id="IPR029063">
    <property type="entry name" value="SAM-dependent_MTases_sf"/>
</dbReference>
<dbReference type="InterPro" id="IPR013216">
    <property type="entry name" value="Methyltransf_11"/>
</dbReference>
<dbReference type="CDD" id="cd02440">
    <property type="entry name" value="AdoMet_MTases"/>
    <property type="match status" value="1"/>
</dbReference>
<evidence type="ECO:0000313" key="4">
    <source>
        <dbReference type="Proteomes" id="UP000243876"/>
    </source>
</evidence>
<dbReference type="Proteomes" id="UP000243876">
    <property type="component" value="Unassembled WGS sequence"/>
</dbReference>
<evidence type="ECO:0000313" key="3">
    <source>
        <dbReference type="EMBL" id="CEQ39978.1"/>
    </source>
</evidence>
<dbReference type="PANTHER" id="PTHR43591">
    <property type="entry name" value="METHYLTRANSFERASE"/>
    <property type="match status" value="1"/>
</dbReference>
<dbReference type="OrthoDB" id="10017101at2759"/>
<proteinExistence type="predicted"/>
<feature type="domain" description="Methyltransferase type 11" evidence="2">
    <location>
        <begin position="47"/>
        <end position="139"/>
    </location>
</feature>
<feature type="non-terminal residue" evidence="3">
    <location>
        <position position="1"/>
    </location>
</feature>
<dbReference type="SUPFAM" id="SSF53335">
    <property type="entry name" value="S-adenosyl-L-methionine-dependent methyltransferases"/>
    <property type="match status" value="1"/>
</dbReference>
<evidence type="ECO:0000256" key="1">
    <source>
        <dbReference type="SAM" id="MobiDB-lite"/>
    </source>
</evidence>
<gene>
    <name evidence="3" type="primary">SPOSA6832_01534</name>
</gene>
<sequence length="275" mass="30505">MAPNTASEQPFYPSGHHPSVLRSHQSRSAAECAAHLLPHLRSTDSLLDIGCGPATITCDFAKIVHSVVGLEHPSGAAVLDTAKQTAAERGVEDKVSFQLGDAAHLPFPDDSFDVVYCHQVLQHVSDPVRVLGEMRRVSKRIVCAREADFETMTPHPADERDLLKRWKEMWYQVAKAGGGQPDAGRRLKAWALEAGFAVDQVEVKAGSTTPEVKWWSEMWADRIVSSDWAAKAKAICGVDETELQEIAMAWREWGKKDEAWFGYLQGDLLAWKCQE</sequence>
<name>A0A0D6EJP4_SPOSA</name>
<reference evidence="4" key="1">
    <citation type="submission" date="2015-02" db="EMBL/GenBank/DDBJ databases">
        <authorList>
            <person name="Gon?alves P."/>
        </authorList>
    </citation>
    <scope>NUCLEOTIDE SEQUENCE [LARGE SCALE GENOMIC DNA]</scope>
</reference>
<dbReference type="GO" id="GO:0008757">
    <property type="term" value="F:S-adenosylmethionine-dependent methyltransferase activity"/>
    <property type="evidence" value="ECO:0007669"/>
    <property type="project" value="InterPro"/>
</dbReference>
<evidence type="ECO:0000259" key="2">
    <source>
        <dbReference type="Pfam" id="PF08241"/>
    </source>
</evidence>
<dbReference type="PANTHER" id="PTHR43591:SF24">
    <property type="entry name" value="2-METHOXY-6-POLYPRENYL-1,4-BENZOQUINOL METHYLASE, MITOCHONDRIAL"/>
    <property type="match status" value="1"/>
</dbReference>
<keyword evidence="4" id="KW-1185">Reference proteome</keyword>
<dbReference type="AlphaFoldDB" id="A0A0D6EJP4"/>
<feature type="region of interest" description="Disordered" evidence="1">
    <location>
        <begin position="1"/>
        <end position="24"/>
    </location>
</feature>
<organism evidence="3 4">
    <name type="scientific">Sporidiobolus salmonicolor</name>
    <name type="common">Yeast-like fungus</name>
    <name type="synonym">Sporobolomyces salmonicolor</name>
    <dbReference type="NCBI Taxonomy" id="5005"/>
    <lineage>
        <taxon>Eukaryota</taxon>
        <taxon>Fungi</taxon>
        <taxon>Dikarya</taxon>
        <taxon>Basidiomycota</taxon>
        <taxon>Pucciniomycotina</taxon>
        <taxon>Microbotryomycetes</taxon>
        <taxon>Sporidiobolales</taxon>
        <taxon>Sporidiobolaceae</taxon>
        <taxon>Sporobolomyces</taxon>
    </lineage>
</organism>
<dbReference type="Pfam" id="PF08241">
    <property type="entry name" value="Methyltransf_11"/>
    <property type="match status" value="1"/>
</dbReference>
<accession>A0A0D6EJP4</accession>
<protein>
    <submittedName>
        <fullName evidence="3">SPOSA6832_01534-mRNA-1:cds</fullName>
    </submittedName>
</protein>
<dbReference type="EMBL" id="CENE01000004">
    <property type="protein sequence ID" value="CEQ39978.1"/>
    <property type="molecule type" value="Genomic_DNA"/>
</dbReference>
<dbReference type="Gene3D" id="3.40.50.150">
    <property type="entry name" value="Vaccinia Virus protein VP39"/>
    <property type="match status" value="1"/>
</dbReference>